<dbReference type="Gene3D" id="3.40.220.10">
    <property type="entry name" value="Leucine Aminopeptidase, subunit E, domain 1"/>
    <property type="match status" value="1"/>
</dbReference>
<dbReference type="PRINTS" id="PR00481">
    <property type="entry name" value="LAMNOPPTDASE"/>
</dbReference>
<dbReference type="Proteomes" id="UP000321721">
    <property type="component" value="Unassembled WGS sequence"/>
</dbReference>
<dbReference type="PROSITE" id="PS00631">
    <property type="entry name" value="CYTOSOL_AP"/>
    <property type="match status" value="1"/>
</dbReference>
<dbReference type="InterPro" id="IPR000819">
    <property type="entry name" value="Peptidase_M17_C"/>
</dbReference>
<evidence type="ECO:0000256" key="2">
    <source>
        <dbReference type="ARBA" id="ARBA00022438"/>
    </source>
</evidence>
<dbReference type="GO" id="GO:0006508">
    <property type="term" value="P:proteolysis"/>
    <property type="evidence" value="ECO:0007669"/>
    <property type="project" value="UniProtKB-KW"/>
</dbReference>
<keyword evidence="4" id="KW-0378">Hydrolase</keyword>
<evidence type="ECO:0000259" key="6">
    <source>
        <dbReference type="PROSITE" id="PS00631"/>
    </source>
</evidence>
<dbReference type="RefSeq" id="WP_147101053.1">
    <property type="nucleotide sequence ID" value="NZ_VOOS01000004.1"/>
</dbReference>
<protein>
    <submittedName>
        <fullName evidence="7">Leucyl aminopeptidase</fullName>
    </submittedName>
</protein>
<evidence type="ECO:0000256" key="3">
    <source>
        <dbReference type="ARBA" id="ARBA00022670"/>
    </source>
</evidence>
<dbReference type="GO" id="GO:0005737">
    <property type="term" value="C:cytoplasm"/>
    <property type="evidence" value="ECO:0007669"/>
    <property type="project" value="InterPro"/>
</dbReference>
<keyword evidence="2 7" id="KW-0031">Aminopeptidase</keyword>
<evidence type="ECO:0000256" key="5">
    <source>
        <dbReference type="ARBA" id="ARBA00023211"/>
    </source>
</evidence>
<dbReference type="SUPFAM" id="SSF53187">
    <property type="entry name" value="Zn-dependent exopeptidases"/>
    <property type="match status" value="1"/>
</dbReference>
<dbReference type="PANTHER" id="PTHR11963">
    <property type="entry name" value="LEUCINE AMINOPEPTIDASE-RELATED"/>
    <property type="match status" value="1"/>
</dbReference>
<dbReference type="Pfam" id="PF00883">
    <property type="entry name" value="Peptidase_M17"/>
    <property type="match status" value="1"/>
</dbReference>
<dbReference type="GO" id="GO:0030145">
    <property type="term" value="F:manganese ion binding"/>
    <property type="evidence" value="ECO:0007669"/>
    <property type="project" value="InterPro"/>
</dbReference>
<feature type="domain" description="Cytosol aminopeptidase" evidence="6">
    <location>
        <begin position="318"/>
        <end position="325"/>
    </location>
</feature>
<keyword evidence="5" id="KW-0464">Manganese</keyword>
<dbReference type="GO" id="GO:0070006">
    <property type="term" value="F:metalloaminopeptidase activity"/>
    <property type="evidence" value="ECO:0007669"/>
    <property type="project" value="InterPro"/>
</dbReference>
<keyword evidence="3" id="KW-0645">Protease</keyword>
<reference evidence="7 8" key="1">
    <citation type="submission" date="2019-08" db="EMBL/GenBank/DDBJ databases">
        <title>Genome of Vicingus serpentipes NCIMB 15042.</title>
        <authorList>
            <person name="Bowman J.P."/>
        </authorList>
    </citation>
    <scope>NUCLEOTIDE SEQUENCE [LARGE SCALE GENOMIC DNA]</scope>
    <source>
        <strain evidence="7 8">NCIMB 15042</strain>
    </source>
</reference>
<dbReference type="OrthoDB" id="9809354at2"/>
<name>A0A5C6RQZ7_9FLAO</name>
<comment type="caution">
    <text evidence="7">The sequence shown here is derived from an EMBL/GenBank/DDBJ whole genome shotgun (WGS) entry which is preliminary data.</text>
</comment>
<evidence type="ECO:0000256" key="4">
    <source>
        <dbReference type="ARBA" id="ARBA00022801"/>
    </source>
</evidence>
<keyword evidence="8" id="KW-1185">Reference proteome</keyword>
<organism evidence="7 8">
    <name type="scientific">Vicingus serpentipes</name>
    <dbReference type="NCBI Taxonomy" id="1926625"/>
    <lineage>
        <taxon>Bacteria</taxon>
        <taxon>Pseudomonadati</taxon>
        <taxon>Bacteroidota</taxon>
        <taxon>Flavobacteriia</taxon>
        <taxon>Flavobacteriales</taxon>
        <taxon>Vicingaceae</taxon>
        <taxon>Vicingus</taxon>
    </lineage>
</organism>
<dbReference type="AlphaFoldDB" id="A0A5C6RQZ7"/>
<accession>A0A5C6RQZ7</accession>
<sequence length="468" mass="51043">MEIKKVTKAGTKDNVVFLVPTEKEIDNTFFNKDELSYIKAKIKDDNKIVTINRLSSIAFVVISSKDDDYKARQTARKNASKVVDIANENKLESITLISDLVISTDFIEGAILSNYQFLKYYSEKKKNSLQAINVIGKITKTQIEEVVNITYATNSAKDLVNEPQSFLNAEQLAKEIKRLGKESGFKVEVLGKAKIEALKMGGLLAVNKGSIDPPTFSVLEWNPAKAKNKNPVILVGKGVVYDTGGLSLKPTANSMDIMKCDMGGAAAVVGAMYAIAKNKLPFYVITLVPATDNRPSGNAYAPGDVITMHNKKTVEVLNTDAEGRMILADALSYAQKYKPELVLDAATLTGAAAAAIGHYGIVAMGNAEEKVMNKLKTAGNNVYERIVEFPFWDEYNEQLKSSIADLTNLGNGAGGSITAGKFLENFTDYPYIHLDIAGPAWMKSKVDYVSKGGSGSGVRVFYDFIKNY</sequence>
<gene>
    <name evidence="7" type="ORF">FRY74_09985</name>
</gene>
<dbReference type="InterPro" id="IPR011356">
    <property type="entry name" value="Leucine_aapep/pepB"/>
</dbReference>
<dbReference type="EMBL" id="VOOS01000004">
    <property type="protein sequence ID" value="TXB64771.1"/>
    <property type="molecule type" value="Genomic_DNA"/>
</dbReference>
<proteinExistence type="inferred from homology"/>
<evidence type="ECO:0000313" key="8">
    <source>
        <dbReference type="Proteomes" id="UP000321721"/>
    </source>
</evidence>
<evidence type="ECO:0000256" key="1">
    <source>
        <dbReference type="ARBA" id="ARBA00009528"/>
    </source>
</evidence>
<dbReference type="PANTHER" id="PTHR11963:SF23">
    <property type="entry name" value="CYTOSOL AMINOPEPTIDASE"/>
    <property type="match status" value="1"/>
</dbReference>
<dbReference type="Gene3D" id="3.40.630.10">
    <property type="entry name" value="Zn peptidases"/>
    <property type="match status" value="1"/>
</dbReference>
<evidence type="ECO:0000313" key="7">
    <source>
        <dbReference type="EMBL" id="TXB64771.1"/>
    </source>
</evidence>
<dbReference type="CDD" id="cd00433">
    <property type="entry name" value="Peptidase_M17"/>
    <property type="match status" value="1"/>
</dbReference>
<dbReference type="InterPro" id="IPR043472">
    <property type="entry name" value="Macro_dom-like"/>
</dbReference>
<comment type="similarity">
    <text evidence="1">Belongs to the peptidase M17 family.</text>
</comment>